<dbReference type="CDD" id="cd07477">
    <property type="entry name" value="Peptidases_S8_Subtilisin_subset"/>
    <property type="match status" value="1"/>
</dbReference>
<reference evidence="8 9" key="1">
    <citation type="submission" date="2014-04" db="EMBL/GenBank/DDBJ databases">
        <title>Whole genome shotgun sequence of Geobacillus caldoxylosilyticus NBRC 107762.</title>
        <authorList>
            <person name="Hosoyama A."/>
            <person name="Hosoyama Y."/>
            <person name="Katano-Makiyama Y."/>
            <person name="Tsuchikane K."/>
            <person name="Ohji S."/>
            <person name="Ichikawa N."/>
            <person name="Yamazoe A."/>
            <person name="Fujita N."/>
        </authorList>
    </citation>
    <scope>NUCLEOTIDE SEQUENCE [LARGE SCALE GENOMIC DNA]</scope>
    <source>
        <strain evidence="8 9">NBRC 107762</strain>
    </source>
</reference>
<proteinExistence type="inferred from homology"/>
<dbReference type="GO" id="GO:0004252">
    <property type="term" value="F:serine-type endopeptidase activity"/>
    <property type="evidence" value="ECO:0007669"/>
    <property type="project" value="UniProtKB-UniRule"/>
</dbReference>
<dbReference type="InterPro" id="IPR015500">
    <property type="entry name" value="Peptidase_S8_subtilisin-rel"/>
</dbReference>
<organism evidence="8 9">
    <name type="scientific">Parageobacillus caldoxylosilyticus NBRC 107762</name>
    <dbReference type="NCBI Taxonomy" id="1220594"/>
    <lineage>
        <taxon>Bacteria</taxon>
        <taxon>Bacillati</taxon>
        <taxon>Bacillota</taxon>
        <taxon>Bacilli</taxon>
        <taxon>Bacillales</taxon>
        <taxon>Anoxybacillaceae</taxon>
        <taxon>Saccharococcus</taxon>
    </lineage>
</organism>
<feature type="active site" description="Charge relay system" evidence="5">
    <location>
        <position position="251"/>
    </location>
</feature>
<protein>
    <submittedName>
        <fullName evidence="8">Peptidase S8 family protein</fullName>
    </submittedName>
</protein>
<keyword evidence="9" id="KW-1185">Reference proteome</keyword>
<keyword evidence="4 5" id="KW-0720">Serine protease</keyword>
<evidence type="ECO:0000256" key="6">
    <source>
        <dbReference type="RuleBase" id="RU003355"/>
    </source>
</evidence>
<dbReference type="Pfam" id="PF00082">
    <property type="entry name" value="Peptidase_S8"/>
    <property type="match status" value="1"/>
</dbReference>
<evidence type="ECO:0000256" key="5">
    <source>
        <dbReference type="PROSITE-ProRule" id="PRU01240"/>
    </source>
</evidence>
<dbReference type="InterPro" id="IPR023828">
    <property type="entry name" value="Peptidase_S8_Ser-AS"/>
</dbReference>
<dbReference type="InterPro" id="IPR023827">
    <property type="entry name" value="Peptidase_S8_Asp-AS"/>
</dbReference>
<dbReference type="PANTHER" id="PTHR43399:SF4">
    <property type="entry name" value="CELL WALL-ASSOCIATED PROTEASE"/>
    <property type="match status" value="1"/>
</dbReference>
<keyword evidence="3 5" id="KW-0378">Hydrolase</keyword>
<dbReference type="InterPro" id="IPR051048">
    <property type="entry name" value="Peptidase_S8/S53_subtilisin"/>
</dbReference>
<dbReference type="PROSITE" id="PS00137">
    <property type="entry name" value="SUBTILASE_HIS"/>
    <property type="match status" value="1"/>
</dbReference>
<dbReference type="GO" id="GO:0006508">
    <property type="term" value="P:proteolysis"/>
    <property type="evidence" value="ECO:0007669"/>
    <property type="project" value="UniProtKB-KW"/>
</dbReference>
<dbReference type="AlphaFoldDB" id="A0A023DKH2"/>
<dbReference type="Proteomes" id="UP000023561">
    <property type="component" value="Unassembled WGS sequence"/>
</dbReference>
<name>A0A023DKH2_9BACL</name>
<feature type="active site" description="Charge relay system" evidence="5">
    <location>
        <position position="50"/>
    </location>
</feature>
<evidence type="ECO:0000259" key="7">
    <source>
        <dbReference type="Pfam" id="PF00082"/>
    </source>
</evidence>
<evidence type="ECO:0000313" key="8">
    <source>
        <dbReference type="EMBL" id="GAJ41516.1"/>
    </source>
</evidence>
<dbReference type="InterPro" id="IPR000209">
    <property type="entry name" value="Peptidase_S8/S53_dom"/>
</dbReference>
<dbReference type="PROSITE" id="PS51892">
    <property type="entry name" value="SUBTILASE"/>
    <property type="match status" value="1"/>
</dbReference>
<dbReference type="PANTHER" id="PTHR43399">
    <property type="entry name" value="SUBTILISIN-RELATED"/>
    <property type="match status" value="1"/>
</dbReference>
<feature type="domain" description="Peptidase S8/S53" evidence="7">
    <location>
        <begin position="41"/>
        <end position="290"/>
    </location>
</feature>
<dbReference type="EMBL" id="BAWO01000073">
    <property type="protein sequence ID" value="GAJ41516.1"/>
    <property type="molecule type" value="Genomic_DNA"/>
</dbReference>
<evidence type="ECO:0000256" key="2">
    <source>
        <dbReference type="ARBA" id="ARBA00022670"/>
    </source>
</evidence>
<comment type="caution">
    <text evidence="8">The sequence shown here is derived from an EMBL/GenBank/DDBJ whole genome shotgun (WGS) entry which is preliminary data.</text>
</comment>
<dbReference type="Gene3D" id="3.40.50.200">
    <property type="entry name" value="Peptidase S8/S53 domain"/>
    <property type="match status" value="1"/>
</dbReference>
<comment type="similarity">
    <text evidence="1 5 6">Belongs to the peptidase S8 family.</text>
</comment>
<sequence>MENTVRLIPFKIEEKLDNVKEIPEGVNMVQAPEIWKEGIKGKDVVIAVIDTGCDKNHPDLKDRIIGGRNFTTDDNGDVDNYSDYNGHGTHVAGTIAATENGQGVVGVAPEAKLLILKVLVNDPNNPELATGKYEWIVNAINYAVDQKVDIISMSLGGPSDVPELHQAVKRAVENNILVVCAAGNEGDGNERTEELSYPAAYNEVISVGAVSLDGQISRFTNSNKEIDVVAPGEKILSTIPGGKFAVFSGTSMATPHVSGALALIKQLSEKEFGRKLTEPELYAQLIKRTMPLGFSKALEGNGLVYLTAPNLLGKHDKKPQVSSI</sequence>
<evidence type="ECO:0000256" key="1">
    <source>
        <dbReference type="ARBA" id="ARBA00011073"/>
    </source>
</evidence>
<feature type="active site" description="Charge relay system" evidence="5">
    <location>
        <position position="87"/>
    </location>
</feature>
<evidence type="ECO:0000256" key="4">
    <source>
        <dbReference type="ARBA" id="ARBA00022825"/>
    </source>
</evidence>
<dbReference type="RefSeq" id="WP_017437682.1">
    <property type="nucleotide sequence ID" value="NZ_BAWO01000073.1"/>
</dbReference>
<dbReference type="InterPro" id="IPR022398">
    <property type="entry name" value="Peptidase_S8_His-AS"/>
</dbReference>
<gene>
    <name evidence="8" type="ORF">GCA01S_073_00120</name>
</gene>
<accession>A0A023DKH2</accession>
<evidence type="ECO:0000256" key="3">
    <source>
        <dbReference type="ARBA" id="ARBA00022801"/>
    </source>
</evidence>
<dbReference type="InterPro" id="IPR034202">
    <property type="entry name" value="Subtilisin_Carlsberg-like"/>
</dbReference>
<dbReference type="OrthoDB" id="9798386at2"/>
<dbReference type="SUPFAM" id="SSF52743">
    <property type="entry name" value="Subtilisin-like"/>
    <property type="match status" value="1"/>
</dbReference>
<keyword evidence="2 5" id="KW-0645">Protease</keyword>
<evidence type="ECO:0000313" key="9">
    <source>
        <dbReference type="Proteomes" id="UP000023561"/>
    </source>
</evidence>
<dbReference type="PROSITE" id="PS00136">
    <property type="entry name" value="SUBTILASE_ASP"/>
    <property type="match status" value="1"/>
</dbReference>
<dbReference type="PROSITE" id="PS00138">
    <property type="entry name" value="SUBTILASE_SER"/>
    <property type="match status" value="1"/>
</dbReference>
<dbReference type="InterPro" id="IPR036852">
    <property type="entry name" value="Peptidase_S8/S53_dom_sf"/>
</dbReference>
<dbReference type="PRINTS" id="PR00723">
    <property type="entry name" value="SUBTILISIN"/>
</dbReference>